<feature type="region of interest" description="Disordered" evidence="1">
    <location>
        <begin position="492"/>
        <end position="537"/>
    </location>
</feature>
<feature type="compositionally biased region" description="Low complexity" evidence="1">
    <location>
        <begin position="246"/>
        <end position="260"/>
    </location>
</feature>
<accession>A0A835W8B7</accession>
<evidence type="ECO:0000256" key="1">
    <source>
        <dbReference type="SAM" id="MobiDB-lite"/>
    </source>
</evidence>
<dbReference type="EMBL" id="JAEHOC010000006">
    <property type="protein sequence ID" value="KAG2441104.1"/>
    <property type="molecule type" value="Genomic_DNA"/>
</dbReference>
<protein>
    <recommendedName>
        <fullName evidence="2">AF4/FMR2 C-terminal homology domain-containing protein</fullName>
    </recommendedName>
</protein>
<keyword evidence="4" id="KW-1185">Reference proteome</keyword>
<reference evidence="3" key="1">
    <citation type="journal article" date="2020" name="bioRxiv">
        <title>Comparative genomics of Chlamydomonas.</title>
        <authorList>
            <person name="Craig R.J."/>
            <person name="Hasan A.R."/>
            <person name="Ness R.W."/>
            <person name="Keightley P.D."/>
        </authorList>
    </citation>
    <scope>NUCLEOTIDE SEQUENCE</scope>
    <source>
        <strain evidence="3">SAG 7.73</strain>
    </source>
</reference>
<sequence length="630" mass="64174">MATEAAGKRVIKIKLKLNGQTVARIGPGYAGPVSRDGKDSKAGLLAQAQRRQAALRGYVPPSASVDAIVARIRDGEGFAPGDELPAWDFSVLVPPCSQERPAKRSRLADVAELPCTCGDHGPVPCSEKAHDRQAAQQPAAASKPALGRADPAATAGGSGESNSDQATNSQAYLPLSPEDGGEGAVRVGTAPGGIPRPIASSAGQSALASAAAQPGKPAVAAQRQAAGPPVAAGPGRGAAGAGKAGAGKQSAHAAGAASGPRNGGTVAAAPQPSTKATAAAAAAVASDGLFSSGRPARPPGVSVQTQTSGREFPVLPPMFLGLSNLNSQAAAYNSIGPFDLQLEHDARGGVGPADGRIEAHMQQARSTKKEGDALMARNGNVWTVKSMSKYVSGALMYMEAADALQRDHKHHNSAARAANLYRDTSVLLAHVANNADSIRAAGVVGKEALRLLAERLCAVCLMRQTTLMTHSFRSCEVKAKLALKEHQKQQAAAAAAGSGGGASVGQRPSPEDSNTSSLRAATHGAGPSAADGSAGGGGTGAGGLAGFSHEQVSELVTYAKTTSKFSEYMKRSTKGLQDFMERSDVQGDQQAKLMCMHLAAVCMDMGMTPGLRVIHHAREAVRTLCEDFAR</sequence>
<evidence type="ECO:0000313" key="4">
    <source>
        <dbReference type="Proteomes" id="UP000650467"/>
    </source>
</evidence>
<feature type="compositionally biased region" description="Polar residues" evidence="1">
    <location>
        <begin position="160"/>
        <end position="171"/>
    </location>
</feature>
<dbReference type="OrthoDB" id="536937at2759"/>
<evidence type="ECO:0000259" key="2">
    <source>
        <dbReference type="Pfam" id="PF18876"/>
    </source>
</evidence>
<dbReference type="InterPro" id="IPR043640">
    <property type="entry name" value="AF4/FMR2_CHD"/>
</dbReference>
<dbReference type="Pfam" id="PF18876">
    <property type="entry name" value="AFF4_CHD"/>
    <property type="match status" value="1"/>
</dbReference>
<dbReference type="Proteomes" id="UP000650467">
    <property type="component" value="Unassembled WGS sequence"/>
</dbReference>
<gene>
    <name evidence="3" type="ORF">HXX76_003956</name>
</gene>
<comment type="caution">
    <text evidence="3">The sequence shown here is derived from an EMBL/GenBank/DDBJ whole genome shotgun (WGS) entry which is preliminary data.</text>
</comment>
<proteinExistence type="predicted"/>
<feature type="domain" description="AF4/FMR2 C-terminal homology" evidence="2">
    <location>
        <begin position="357"/>
        <end position="534"/>
    </location>
</feature>
<feature type="compositionally biased region" description="Low complexity" evidence="1">
    <location>
        <begin position="199"/>
        <end position="233"/>
    </location>
</feature>
<dbReference type="GO" id="GO:0005634">
    <property type="term" value="C:nucleus"/>
    <property type="evidence" value="ECO:0007669"/>
    <property type="project" value="InterPro"/>
</dbReference>
<dbReference type="AlphaFoldDB" id="A0A835W8B7"/>
<feature type="compositionally biased region" description="Gly residues" evidence="1">
    <location>
        <begin position="234"/>
        <end position="245"/>
    </location>
</feature>
<evidence type="ECO:0000313" key="3">
    <source>
        <dbReference type="EMBL" id="KAG2441104.1"/>
    </source>
</evidence>
<feature type="region of interest" description="Disordered" evidence="1">
    <location>
        <begin position="126"/>
        <end position="271"/>
    </location>
</feature>
<name>A0A835W8B7_CHLIN</name>
<organism evidence="3 4">
    <name type="scientific">Chlamydomonas incerta</name>
    <dbReference type="NCBI Taxonomy" id="51695"/>
    <lineage>
        <taxon>Eukaryota</taxon>
        <taxon>Viridiplantae</taxon>
        <taxon>Chlorophyta</taxon>
        <taxon>core chlorophytes</taxon>
        <taxon>Chlorophyceae</taxon>
        <taxon>CS clade</taxon>
        <taxon>Chlamydomonadales</taxon>
        <taxon>Chlamydomonadaceae</taxon>
        <taxon>Chlamydomonas</taxon>
    </lineage>
</organism>